<evidence type="ECO:0000256" key="1">
    <source>
        <dbReference type="ARBA" id="ARBA00004173"/>
    </source>
</evidence>
<comment type="similarity">
    <text evidence="3">Belongs to the alpha-ketoglutarate dehydrogenase component 4 family.</text>
</comment>
<keyword evidence="6" id="KW-1185">Reference proteome</keyword>
<dbReference type="PANTHER" id="PTHR31601:SF2">
    <property type="entry name" value="ALPHA-KETOGLUTARATE DEHYDROGENASE COMPONENT 4"/>
    <property type="match status" value="1"/>
</dbReference>
<accession>A0AAD7T421</accession>
<protein>
    <recommendedName>
        <fullName evidence="7">Mitochondrial ribosomal protein S36</fullName>
    </recommendedName>
</protein>
<name>A0AAD7T421_9TELE</name>
<dbReference type="AlphaFoldDB" id="A0AAD7T421"/>
<dbReference type="PANTHER" id="PTHR31601">
    <property type="entry name" value="28S RIBOSOMAL PROTEIN S36, MITOCHONDRIAL"/>
    <property type="match status" value="1"/>
</dbReference>
<dbReference type="Proteomes" id="UP001221898">
    <property type="component" value="Unassembled WGS sequence"/>
</dbReference>
<comment type="caution">
    <text evidence="5">The sequence shown here is derived from an EMBL/GenBank/DDBJ whole genome shotgun (WGS) entry which is preliminary data.</text>
</comment>
<proteinExistence type="inferred from homology"/>
<feature type="region of interest" description="Disordered" evidence="4">
    <location>
        <begin position="79"/>
        <end position="113"/>
    </location>
</feature>
<evidence type="ECO:0008006" key="7">
    <source>
        <dbReference type="Google" id="ProtNLM"/>
    </source>
</evidence>
<dbReference type="GO" id="GO:0004591">
    <property type="term" value="F:oxoglutarate dehydrogenase (succinyl-transferring) activity"/>
    <property type="evidence" value="ECO:0007669"/>
    <property type="project" value="TreeGrafter"/>
</dbReference>
<dbReference type="GO" id="GO:0006103">
    <property type="term" value="P:2-oxoglutarate metabolic process"/>
    <property type="evidence" value="ECO:0007669"/>
    <property type="project" value="InterPro"/>
</dbReference>
<sequence>MLINNFRLTLLVQELHPFRSVPRKTFEVTMGNKVSGKMAAAGRVVQVVRPHAPLIKFPNRKDFPRPNVQEVLKMVTASPPQTAPVIQSSAPPPAPSAGRPPVPLSRLTGSPDTVATVRDIPQRYRRRLLATDEMDYIQRGGPE</sequence>
<keyword evidence="2" id="KW-0496">Mitochondrion</keyword>
<evidence type="ECO:0000313" key="5">
    <source>
        <dbReference type="EMBL" id="KAJ8413971.1"/>
    </source>
</evidence>
<comment type="subcellular location">
    <subcellularLocation>
        <location evidence="1">Mitochondrion</location>
    </subcellularLocation>
</comment>
<reference evidence="5" key="1">
    <citation type="journal article" date="2023" name="Science">
        <title>Genome structures resolve the early diversification of teleost fishes.</title>
        <authorList>
            <person name="Parey E."/>
            <person name="Louis A."/>
            <person name="Montfort J."/>
            <person name="Bouchez O."/>
            <person name="Roques C."/>
            <person name="Iampietro C."/>
            <person name="Lluch J."/>
            <person name="Castinel A."/>
            <person name="Donnadieu C."/>
            <person name="Desvignes T."/>
            <person name="Floi Bucao C."/>
            <person name="Jouanno E."/>
            <person name="Wen M."/>
            <person name="Mejri S."/>
            <person name="Dirks R."/>
            <person name="Jansen H."/>
            <person name="Henkel C."/>
            <person name="Chen W.J."/>
            <person name="Zahm M."/>
            <person name="Cabau C."/>
            <person name="Klopp C."/>
            <person name="Thompson A.W."/>
            <person name="Robinson-Rechavi M."/>
            <person name="Braasch I."/>
            <person name="Lecointre G."/>
            <person name="Bobe J."/>
            <person name="Postlethwait J.H."/>
            <person name="Berthelot C."/>
            <person name="Roest Crollius H."/>
            <person name="Guiguen Y."/>
        </authorList>
    </citation>
    <scope>NUCLEOTIDE SEQUENCE</scope>
    <source>
        <strain evidence="5">NC1722</strain>
    </source>
</reference>
<evidence type="ECO:0000256" key="4">
    <source>
        <dbReference type="SAM" id="MobiDB-lite"/>
    </source>
</evidence>
<evidence type="ECO:0000256" key="3">
    <source>
        <dbReference type="ARBA" id="ARBA00043970"/>
    </source>
</evidence>
<dbReference type="InterPro" id="IPR020373">
    <property type="entry name" value="Kgd4/YMR-31"/>
</dbReference>
<dbReference type="GO" id="GO:0005739">
    <property type="term" value="C:mitochondrion"/>
    <property type="evidence" value="ECO:0007669"/>
    <property type="project" value="UniProtKB-SubCell"/>
</dbReference>
<gene>
    <name evidence="5" type="ORF">AAFF_G00065690</name>
</gene>
<dbReference type="EMBL" id="JAINUG010000014">
    <property type="protein sequence ID" value="KAJ8413971.1"/>
    <property type="molecule type" value="Genomic_DNA"/>
</dbReference>
<evidence type="ECO:0000256" key="2">
    <source>
        <dbReference type="ARBA" id="ARBA00023128"/>
    </source>
</evidence>
<organism evidence="5 6">
    <name type="scientific">Aldrovandia affinis</name>
    <dbReference type="NCBI Taxonomy" id="143900"/>
    <lineage>
        <taxon>Eukaryota</taxon>
        <taxon>Metazoa</taxon>
        <taxon>Chordata</taxon>
        <taxon>Craniata</taxon>
        <taxon>Vertebrata</taxon>
        <taxon>Euteleostomi</taxon>
        <taxon>Actinopterygii</taxon>
        <taxon>Neopterygii</taxon>
        <taxon>Teleostei</taxon>
        <taxon>Notacanthiformes</taxon>
        <taxon>Halosauridae</taxon>
        <taxon>Aldrovandia</taxon>
    </lineage>
</organism>
<evidence type="ECO:0000313" key="6">
    <source>
        <dbReference type="Proteomes" id="UP001221898"/>
    </source>
</evidence>
<feature type="compositionally biased region" description="Pro residues" evidence="4">
    <location>
        <begin position="90"/>
        <end position="103"/>
    </location>
</feature>